<name>H8X3I7_CANO9</name>
<dbReference type="OrthoDB" id="4018368at2759"/>
<keyword evidence="3" id="KW-1185">Reference proteome</keyword>
<protein>
    <submittedName>
        <fullName evidence="2">Uncharacterized protein</fullName>
    </submittedName>
</protein>
<feature type="signal peptide" evidence="1">
    <location>
        <begin position="1"/>
        <end position="18"/>
    </location>
</feature>
<reference evidence="2 3" key="1">
    <citation type="journal article" date="2012" name="PLoS ONE">
        <title>Sequence and analysis of the genome of the pathogenic yeast Candida orthopsilosis.</title>
        <authorList>
            <person name="Riccombeni A."/>
            <person name="Vidanes G."/>
            <person name="Proux-Wera E."/>
            <person name="Wolfe K.H."/>
            <person name="Butler G."/>
        </authorList>
    </citation>
    <scope>NUCLEOTIDE SEQUENCE [LARGE SCALE GENOMIC DNA]</scope>
    <source>
        <strain evidence="2 3">Co 90-125</strain>
    </source>
</reference>
<evidence type="ECO:0000313" key="2">
    <source>
        <dbReference type="EMBL" id="CCG25460.1"/>
    </source>
</evidence>
<sequence>MQLFKPISILASATLAIATQTRYQFFAKSDYYQVNGNGLTFINEGANIEYFLVQNDTSSTPVVLTYDDEQQQVFFSTGPQSKLNLTKECYGYFLELTKGTALKTTIEDGVVSFDGSDGLHAVRGLTLPNTGDNYVVIVGGYEHGFPFTIEAKEYVG</sequence>
<dbReference type="HOGENOM" id="CLU_083354_1_0_1"/>
<evidence type="ECO:0000313" key="3">
    <source>
        <dbReference type="Proteomes" id="UP000005018"/>
    </source>
</evidence>
<feature type="chain" id="PRO_5003616347" evidence="1">
    <location>
        <begin position="19"/>
        <end position="156"/>
    </location>
</feature>
<dbReference type="RefSeq" id="XP_003868364.1">
    <property type="nucleotide sequence ID" value="XM_003868316.1"/>
</dbReference>
<proteinExistence type="predicted"/>
<accession>H8X3I7</accession>
<organism evidence="2 3">
    <name type="scientific">Candida orthopsilosis (strain 90-125)</name>
    <name type="common">Yeast</name>
    <dbReference type="NCBI Taxonomy" id="1136231"/>
    <lineage>
        <taxon>Eukaryota</taxon>
        <taxon>Fungi</taxon>
        <taxon>Dikarya</taxon>
        <taxon>Ascomycota</taxon>
        <taxon>Saccharomycotina</taxon>
        <taxon>Pichiomycetes</taxon>
        <taxon>Debaryomycetaceae</taxon>
        <taxon>Candida/Lodderomyces clade</taxon>
        <taxon>Candida</taxon>
    </lineage>
</organism>
<dbReference type="KEGG" id="cot:CORT_0C00830"/>
<dbReference type="AlphaFoldDB" id="H8X3I7"/>
<gene>
    <name evidence="2" type="ORF">CORT_0C00830</name>
</gene>
<evidence type="ECO:0000256" key="1">
    <source>
        <dbReference type="SAM" id="SignalP"/>
    </source>
</evidence>
<keyword evidence="1" id="KW-0732">Signal</keyword>
<dbReference type="Proteomes" id="UP000005018">
    <property type="component" value="Chromosome 3"/>
</dbReference>
<dbReference type="GeneID" id="14539697"/>
<dbReference type="EMBL" id="HE681721">
    <property type="protein sequence ID" value="CCG25460.1"/>
    <property type="molecule type" value="Genomic_DNA"/>
</dbReference>